<organism evidence="2 3">
    <name type="scientific">Leptolyngbya cf. ectocarpi LEGE 11479</name>
    <dbReference type="NCBI Taxonomy" id="1828722"/>
    <lineage>
        <taxon>Bacteria</taxon>
        <taxon>Bacillati</taxon>
        <taxon>Cyanobacteriota</taxon>
        <taxon>Cyanophyceae</taxon>
        <taxon>Leptolyngbyales</taxon>
        <taxon>Leptolyngbyaceae</taxon>
        <taxon>Leptolyngbya group</taxon>
        <taxon>Leptolyngbya</taxon>
    </lineage>
</organism>
<evidence type="ECO:0000313" key="3">
    <source>
        <dbReference type="Proteomes" id="UP000615026"/>
    </source>
</evidence>
<proteinExistence type="predicted"/>
<evidence type="ECO:0000313" key="2">
    <source>
        <dbReference type="EMBL" id="MBE9068194.1"/>
    </source>
</evidence>
<accession>A0A928ZVF3</accession>
<dbReference type="AlphaFoldDB" id="A0A928ZVF3"/>
<gene>
    <name evidence="2" type="ORF">IQ260_16195</name>
</gene>
<feature type="coiled-coil region" evidence="1">
    <location>
        <begin position="47"/>
        <end position="74"/>
    </location>
</feature>
<evidence type="ECO:0000256" key="1">
    <source>
        <dbReference type="SAM" id="Coils"/>
    </source>
</evidence>
<protein>
    <submittedName>
        <fullName evidence="2">Uncharacterized protein</fullName>
    </submittedName>
</protein>
<keyword evidence="3" id="KW-1185">Reference proteome</keyword>
<keyword evidence="1" id="KW-0175">Coiled coil</keyword>
<dbReference type="RefSeq" id="WP_193994143.1">
    <property type="nucleotide sequence ID" value="NZ_JADEXP010000148.1"/>
</dbReference>
<dbReference type="EMBL" id="JADEXP010000148">
    <property type="protein sequence ID" value="MBE9068194.1"/>
    <property type="molecule type" value="Genomic_DNA"/>
</dbReference>
<name>A0A928ZVF3_LEPEC</name>
<comment type="caution">
    <text evidence="2">The sequence shown here is derived from an EMBL/GenBank/DDBJ whole genome shotgun (WGS) entry which is preliminary data.</text>
</comment>
<reference evidence="2" key="1">
    <citation type="submission" date="2020-10" db="EMBL/GenBank/DDBJ databases">
        <authorList>
            <person name="Castelo-Branco R."/>
            <person name="Eusebio N."/>
            <person name="Adriana R."/>
            <person name="Vieira A."/>
            <person name="Brugerolle De Fraissinette N."/>
            <person name="Rezende De Castro R."/>
            <person name="Schneider M.P."/>
            <person name="Vasconcelos V."/>
            <person name="Leao P.N."/>
        </authorList>
    </citation>
    <scope>NUCLEOTIDE SEQUENCE</scope>
    <source>
        <strain evidence="2">LEGE 11479</strain>
    </source>
</reference>
<dbReference type="Proteomes" id="UP000615026">
    <property type="component" value="Unassembled WGS sequence"/>
</dbReference>
<sequence>MKLSALEQRIKDLDKNISENYELLKEFEHSLLYTNDPREKVKFKQEIVKIKESASNHQQEYEALLERLNRKTDLDQDKPSSQLLNDHLNEIAERLEVLLDGQRVLRSDHLKTSQLLLNHYKANEKRIIASITEKLDQQQTTLVRLLLEGIDANQLSTSEMAALLAELRQHIATLPGDDTKVILGIIDSPETSFSHRLKVAIPLIPQLLPFFPAVEYEGEVELGTGFDVKAFWERVKTKLRGK</sequence>